<evidence type="ECO:0000256" key="1">
    <source>
        <dbReference type="ARBA" id="ARBA00007452"/>
    </source>
</evidence>
<evidence type="ECO:0000256" key="3">
    <source>
        <dbReference type="ARBA" id="ARBA00022763"/>
    </source>
</evidence>
<dbReference type="NCBIfam" id="TIGR00613">
    <property type="entry name" value="reco"/>
    <property type="match status" value="1"/>
</dbReference>
<dbReference type="SUPFAM" id="SSF50249">
    <property type="entry name" value="Nucleic acid-binding proteins"/>
    <property type="match status" value="1"/>
</dbReference>
<evidence type="ECO:0000256" key="4">
    <source>
        <dbReference type="ARBA" id="ARBA00023172"/>
    </source>
</evidence>
<dbReference type="RefSeq" id="WP_121940606.1">
    <property type="nucleotide sequence ID" value="NZ_CP137846.1"/>
</dbReference>
<dbReference type="PANTHER" id="PTHR33991:SF1">
    <property type="entry name" value="DNA REPAIR PROTEIN RECO"/>
    <property type="match status" value="1"/>
</dbReference>
<name>A0A3M0A343_9BACT</name>
<sequence length="221" mass="25885">MQSKLKEANLNVIILDKKPIRDYDEIITCLTDEGIKKIFAPGVRKATSKNRNALSLMSYVSLEVITSKKLLLRLKRAELIDIFDPRWNMIYFQQTFTHFAYKLIDTNCKNIIDQYSILIKEMNQNKDTKILIYLLLEMLVSLGLNPRLDSCVECKNNKVIDFNFHKGGFLCKEHTEHNFPKEDLLAIYTLSKSFAEFEEKCSFKFANFFLKLIIQYMSEVI</sequence>
<evidence type="ECO:0000259" key="7">
    <source>
        <dbReference type="Pfam" id="PF11967"/>
    </source>
</evidence>
<dbReference type="InterPro" id="IPR037278">
    <property type="entry name" value="ARFGAP/RecO"/>
</dbReference>
<dbReference type="InterPro" id="IPR012340">
    <property type="entry name" value="NA-bd_OB-fold"/>
</dbReference>
<dbReference type="OrthoDB" id="404042at2"/>
<dbReference type="GO" id="GO:0006310">
    <property type="term" value="P:DNA recombination"/>
    <property type="evidence" value="ECO:0007669"/>
    <property type="project" value="UniProtKB-KW"/>
</dbReference>
<comment type="similarity">
    <text evidence="1">Belongs to the RecO family.</text>
</comment>
<dbReference type="EMBL" id="REFI01000005">
    <property type="protein sequence ID" value="RMA79066.1"/>
    <property type="molecule type" value="Genomic_DNA"/>
</dbReference>
<keyword evidence="5" id="KW-0234">DNA repair</keyword>
<dbReference type="SUPFAM" id="SSF57863">
    <property type="entry name" value="ArfGap/RecO-like zinc finger"/>
    <property type="match status" value="1"/>
</dbReference>
<keyword evidence="4" id="KW-0233">DNA recombination</keyword>
<dbReference type="GO" id="GO:0043590">
    <property type="term" value="C:bacterial nucleoid"/>
    <property type="evidence" value="ECO:0007669"/>
    <property type="project" value="TreeGrafter"/>
</dbReference>
<organism evidence="8 9">
    <name type="scientific">Metamycoplasma subdolum</name>
    <dbReference type="NCBI Taxonomy" id="92407"/>
    <lineage>
        <taxon>Bacteria</taxon>
        <taxon>Bacillati</taxon>
        <taxon>Mycoplasmatota</taxon>
        <taxon>Mycoplasmoidales</taxon>
        <taxon>Metamycoplasmataceae</taxon>
        <taxon>Metamycoplasma</taxon>
    </lineage>
</organism>
<evidence type="ECO:0000256" key="6">
    <source>
        <dbReference type="ARBA" id="ARBA00033409"/>
    </source>
</evidence>
<dbReference type="Proteomes" id="UP000267246">
    <property type="component" value="Unassembled WGS sequence"/>
</dbReference>
<keyword evidence="9" id="KW-1185">Reference proteome</keyword>
<gene>
    <name evidence="8" type="ORF">JN00_0113</name>
</gene>
<dbReference type="PANTHER" id="PTHR33991">
    <property type="entry name" value="DNA REPAIR PROTEIN RECO"/>
    <property type="match status" value="1"/>
</dbReference>
<evidence type="ECO:0000313" key="9">
    <source>
        <dbReference type="Proteomes" id="UP000267246"/>
    </source>
</evidence>
<dbReference type="InterPro" id="IPR022572">
    <property type="entry name" value="DNA_rep/recomb_RecO_N"/>
</dbReference>
<dbReference type="Pfam" id="PF02565">
    <property type="entry name" value="RecO_C"/>
    <property type="match status" value="1"/>
</dbReference>
<comment type="caution">
    <text evidence="8">The sequence shown here is derived from an EMBL/GenBank/DDBJ whole genome shotgun (WGS) entry which is preliminary data.</text>
</comment>
<protein>
    <recommendedName>
        <fullName evidence="2">DNA repair protein RecO</fullName>
    </recommendedName>
    <alternativeName>
        <fullName evidence="6">Recombination protein O</fullName>
    </alternativeName>
</protein>
<dbReference type="InterPro" id="IPR042242">
    <property type="entry name" value="RecO_C"/>
</dbReference>
<keyword evidence="3" id="KW-0227">DNA damage</keyword>
<dbReference type="Gene3D" id="2.40.50.140">
    <property type="entry name" value="Nucleic acid-binding proteins"/>
    <property type="match status" value="1"/>
</dbReference>
<accession>A0A3M0A343</accession>
<reference evidence="8 9" key="1">
    <citation type="submission" date="2018-10" db="EMBL/GenBank/DDBJ databases">
        <title>Genomic Encyclopedia of Archaeal and Bacterial Type Strains, Phase II (KMG-II): from individual species to whole genera.</title>
        <authorList>
            <person name="Goeker M."/>
        </authorList>
    </citation>
    <scope>NUCLEOTIDE SEQUENCE [LARGE SCALE GENOMIC DNA]</scope>
    <source>
        <strain evidence="8 9">ATCC 29870</strain>
    </source>
</reference>
<evidence type="ECO:0000313" key="8">
    <source>
        <dbReference type="EMBL" id="RMA79066.1"/>
    </source>
</evidence>
<dbReference type="AlphaFoldDB" id="A0A3M0A343"/>
<evidence type="ECO:0000256" key="2">
    <source>
        <dbReference type="ARBA" id="ARBA00021310"/>
    </source>
</evidence>
<dbReference type="Pfam" id="PF11967">
    <property type="entry name" value="RecO_N"/>
    <property type="match status" value="1"/>
</dbReference>
<dbReference type="InterPro" id="IPR003717">
    <property type="entry name" value="RecO"/>
</dbReference>
<proteinExistence type="inferred from homology"/>
<feature type="domain" description="DNA replication/recombination mediator RecO N-terminal" evidence="7">
    <location>
        <begin position="9"/>
        <end position="83"/>
    </location>
</feature>
<evidence type="ECO:0000256" key="5">
    <source>
        <dbReference type="ARBA" id="ARBA00023204"/>
    </source>
</evidence>
<dbReference type="GO" id="GO:0006302">
    <property type="term" value="P:double-strand break repair"/>
    <property type="evidence" value="ECO:0007669"/>
    <property type="project" value="TreeGrafter"/>
</dbReference>
<dbReference type="Gene3D" id="1.20.1440.120">
    <property type="entry name" value="Recombination protein O, C-terminal domain"/>
    <property type="match status" value="1"/>
</dbReference>